<sequence length="73" mass="8397">MRLFGKKAEPREAYDPSVLTPVIRSSICTGEKTAGFRENATGRFHEVMLIRSRADLDAFREQYRITGEIETIY</sequence>
<name>W0FRG4_9BACT</name>
<dbReference type="GO" id="GO:0016874">
    <property type="term" value="F:ligase activity"/>
    <property type="evidence" value="ECO:0007669"/>
    <property type="project" value="UniProtKB-KW"/>
</dbReference>
<keyword evidence="1" id="KW-0436">Ligase</keyword>
<organism evidence="1">
    <name type="scientific">uncultured bacterium Contigcl_24</name>
    <dbReference type="NCBI Taxonomy" id="1393668"/>
    <lineage>
        <taxon>Bacteria</taxon>
        <taxon>environmental samples</taxon>
    </lineage>
</organism>
<protein>
    <submittedName>
        <fullName evidence="1">Lysine--tRNA ligase</fullName>
    </submittedName>
</protein>
<reference evidence="1" key="1">
    <citation type="journal article" date="2013" name="PLoS ONE">
        <title>Metagenomic insights into the carbohydrate-active enzymes carried by the microorganisms adhering to solid digesta in the rumen of cows.</title>
        <authorList>
            <person name="Wang L."/>
            <person name="Hatem A."/>
            <person name="Catalyurek U.V."/>
            <person name="Morrison M."/>
            <person name="Yu Z."/>
        </authorList>
    </citation>
    <scope>NUCLEOTIDE SEQUENCE</scope>
</reference>
<evidence type="ECO:0000313" key="1">
    <source>
        <dbReference type="EMBL" id="AHF25630.1"/>
    </source>
</evidence>
<accession>W0FRG4</accession>
<proteinExistence type="predicted"/>
<dbReference type="EMBL" id="KC246844">
    <property type="protein sequence ID" value="AHF25630.1"/>
    <property type="molecule type" value="Genomic_DNA"/>
</dbReference>
<dbReference type="AlphaFoldDB" id="W0FRG4"/>